<evidence type="ECO:0000313" key="1">
    <source>
        <dbReference type="EMBL" id="KAK0429604.1"/>
    </source>
</evidence>
<dbReference type="Proteomes" id="UP001175226">
    <property type="component" value="Unassembled WGS sequence"/>
</dbReference>
<keyword evidence="2" id="KW-1185">Reference proteome</keyword>
<proteinExistence type="predicted"/>
<sequence length="116" mass="13043">MLDEDSDKADESLRVPSFSLHLFQLMPAIPGDNPFFDESDLDSDMPPLASANIMLPEYVDSISSSNMSESESNEDYKEHTPLILNGLLQANLKNSHYVLEMAIVSELAKQICRYLF</sequence>
<evidence type="ECO:0000313" key="2">
    <source>
        <dbReference type="Proteomes" id="UP001175226"/>
    </source>
</evidence>
<organism evidence="1 2">
    <name type="scientific">Armillaria borealis</name>
    <dbReference type="NCBI Taxonomy" id="47425"/>
    <lineage>
        <taxon>Eukaryota</taxon>
        <taxon>Fungi</taxon>
        <taxon>Dikarya</taxon>
        <taxon>Basidiomycota</taxon>
        <taxon>Agaricomycotina</taxon>
        <taxon>Agaricomycetes</taxon>
        <taxon>Agaricomycetidae</taxon>
        <taxon>Agaricales</taxon>
        <taxon>Marasmiineae</taxon>
        <taxon>Physalacriaceae</taxon>
        <taxon>Armillaria</taxon>
    </lineage>
</organism>
<name>A0AA39MDE3_9AGAR</name>
<comment type="caution">
    <text evidence="1">The sequence shown here is derived from an EMBL/GenBank/DDBJ whole genome shotgun (WGS) entry which is preliminary data.</text>
</comment>
<dbReference type="EMBL" id="JAUEPT010000229">
    <property type="protein sequence ID" value="KAK0429604.1"/>
    <property type="molecule type" value="Genomic_DNA"/>
</dbReference>
<reference evidence="1" key="1">
    <citation type="submission" date="2023-06" db="EMBL/GenBank/DDBJ databases">
        <authorList>
            <consortium name="Lawrence Berkeley National Laboratory"/>
            <person name="Ahrendt S."/>
            <person name="Sahu N."/>
            <person name="Indic B."/>
            <person name="Wong-Bajracharya J."/>
            <person name="Merenyi Z."/>
            <person name="Ke H.-M."/>
            <person name="Monk M."/>
            <person name="Kocsube S."/>
            <person name="Drula E."/>
            <person name="Lipzen A."/>
            <person name="Balint B."/>
            <person name="Henrissat B."/>
            <person name="Andreopoulos B."/>
            <person name="Martin F.M."/>
            <person name="Harder C.B."/>
            <person name="Rigling D."/>
            <person name="Ford K.L."/>
            <person name="Foster G.D."/>
            <person name="Pangilinan J."/>
            <person name="Papanicolaou A."/>
            <person name="Barry K."/>
            <person name="LaButti K."/>
            <person name="Viragh M."/>
            <person name="Koriabine M."/>
            <person name="Yan M."/>
            <person name="Riley R."/>
            <person name="Champramary S."/>
            <person name="Plett K.L."/>
            <person name="Tsai I.J."/>
            <person name="Slot J."/>
            <person name="Sipos G."/>
            <person name="Plett J."/>
            <person name="Nagy L.G."/>
            <person name="Grigoriev I.V."/>
        </authorList>
    </citation>
    <scope>NUCLEOTIDE SEQUENCE</scope>
    <source>
        <strain evidence="1">FPL87.14</strain>
    </source>
</reference>
<gene>
    <name evidence="1" type="ORF">EV421DRAFT_1914363</name>
</gene>
<dbReference type="AlphaFoldDB" id="A0AA39MDE3"/>
<protein>
    <submittedName>
        <fullName evidence="1">Uncharacterized protein</fullName>
    </submittedName>
</protein>
<accession>A0AA39MDE3</accession>